<evidence type="ECO:0000256" key="10">
    <source>
        <dbReference type="PIRSR" id="PIRSR005378-2"/>
    </source>
</evidence>
<evidence type="ECO:0000256" key="7">
    <source>
        <dbReference type="ARBA" id="ARBA00032543"/>
    </source>
</evidence>
<dbReference type="GO" id="GO:0003963">
    <property type="term" value="F:RNA-3'-phosphate cyclase activity"/>
    <property type="evidence" value="ECO:0007669"/>
    <property type="project" value="UniProtKB-EC"/>
</dbReference>
<accession>A0AAE0S130</accession>
<dbReference type="FunFam" id="3.30.360.20:FF:000002">
    <property type="entry name" value="RNA terminal phosphate cyclase-like 1"/>
    <property type="match status" value="1"/>
</dbReference>
<proteinExistence type="inferred from homology"/>
<keyword evidence="5 10" id="KW-0547">Nucleotide-binding</keyword>
<dbReference type="InterPro" id="IPR023797">
    <property type="entry name" value="RNA3'_phos_cyclase_dom"/>
</dbReference>
<dbReference type="EMBL" id="JAEAOA010000956">
    <property type="protein sequence ID" value="KAK3583250.1"/>
    <property type="molecule type" value="Genomic_DNA"/>
</dbReference>
<feature type="active site" description="Tele-AMP-histidine intermediate" evidence="9">
    <location>
        <position position="324"/>
    </location>
</feature>
<comment type="catalytic activity">
    <reaction evidence="6">
        <text>a 3'-end 3'-phospho-ribonucleotide-RNA + ATP = a 3'-end 2',3'-cyclophospho-ribonucleotide-RNA + AMP + diphosphate</text>
        <dbReference type="Rhea" id="RHEA:23976"/>
        <dbReference type="Rhea" id="RHEA-COMP:10463"/>
        <dbReference type="Rhea" id="RHEA-COMP:10464"/>
        <dbReference type="ChEBI" id="CHEBI:30616"/>
        <dbReference type="ChEBI" id="CHEBI:33019"/>
        <dbReference type="ChEBI" id="CHEBI:83062"/>
        <dbReference type="ChEBI" id="CHEBI:83064"/>
        <dbReference type="ChEBI" id="CHEBI:456215"/>
        <dbReference type="EC" id="6.5.1.4"/>
    </reaction>
</comment>
<evidence type="ECO:0000259" key="12">
    <source>
        <dbReference type="Pfam" id="PF05189"/>
    </source>
</evidence>
<dbReference type="Gene3D" id="3.65.10.20">
    <property type="entry name" value="RNA 3'-terminal phosphate cyclase domain"/>
    <property type="match status" value="1"/>
</dbReference>
<keyword evidence="10" id="KW-0067">ATP-binding</keyword>
<dbReference type="PROSITE" id="PS01287">
    <property type="entry name" value="RTC"/>
    <property type="match status" value="1"/>
</dbReference>
<evidence type="ECO:0000313" key="13">
    <source>
        <dbReference type="EMBL" id="KAK3583250.1"/>
    </source>
</evidence>
<evidence type="ECO:0000256" key="1">
    <source>
        <dbReference type="ARBA" id="ARBA00009206"/>
    </source>
</evidence>
<dbReference type="InterPro" id="IPR036553">
    <property type="entry name" value="RPTC_insert"/>
</dbReference>
<dbReference type="Gene3D" id="3.30.360.20">
    <property type="entry name" value="RNA 3'-terminal phosphate cyclase, insert domain"/>
    <property type="match status" value="1"/>
</dbReference>
<gene>
    <name evidence="13" type="ORF">CHS0354_015432</name>
</gene>
<dbReference type="Pfam" id="PF05189">
    <property type="entry name" value="RTC_insert"/>
    <property type="match status" value="1"/>
</dbReference>
<evidence type="ECO:0000256" key="6">
    <source>
        <dbReference type="ARBA" id="ARBA00024481"/>
    </source>
</evidence>
<evidence type="ECO:0000256" key="3">
    <source>
        <dbReference type="ARBA" id="ARBA00021428"/>
    </source>
</evidence>
<name>A0AAE0S130_9BIVA</name>
<protein>
    <recommendedName>
        <fullName evidence="3">RNA 3'-terminal phosphate cyclase</fullName>
        <ecNumber evidence="2">6.5.1.4</ecNumber>
    </recommendedName>
    <alternativeName>
        <fullName evidence="7">RNA terminal phosphate cyclase domain-containing protein 1</fullName>
    </alternativeName>
</protein>
<dbReference type="InterPro" id="IPR000228">
    <property type="entry name" value="RNA3'_term_phos_cyc"/>
</dbReference>
<evidence type="ECO:0000259" key="11">
    <source>
        <dbReference type="Pfam" id="PF01137"/>
    </source>
</evidence>
<dbReference type="SUPFAM" id="SSF52913">
    <property type="entry name" value="RNA 3'-terminal phosphate cyclase, RPTC, insert domain"/>
    <property type="match status" value="1"/>
</dbReference>
<dbReference type="Pfam" id="PF01137">
    <property type="entry name" value="RTC"/>
    <property type="match status" value="1"/>
</dbReference>
<dbReference type="InterPro" id="IPR013792">
    <property type="entry name" value="RNA3'P_cycl/enolpyr_Trfase_a/b"/>
</dbReference>
<evidence type="ECO:0000256" key="5">
    <source>
        <dbReference type="ARBA" id="ARBA00022741"/>
    </source>
</evidence>
<dbReference type="InterPro" id="IPR020719">
    <property type="entry name" value="RNA3'_term_phos_cycl-like_CS"/>
</dbReference>
<comment type="caution">
    <text evidence="13">The sequence shown here is derived from an EMBL/GenBank/DDBJ whole genome shotgun (WGS) entry which is preliminary data.</text>
</comment>
<dbReference type="GO" id="GO:0006396">
    <property type="term" value="P:RNA processing"/>
    <property type="evidence" value="ECO:0007669"/>
    <property type="project" value="InterPro"/>
</dbReference>
<dbReference type="SUPFAM" id="SSF55205">
    <property type="entry name" value="EPT/RTPC-like"/>
    <property type="match status" value="1"/>
</dbReference>
<evidence type="ECO:0000256" key="2">
    <source>
        <dbReference type="ARBA" id="ARBA00012725"/>
    </source>
</evidence>
<feature type="domain" description="RNA 3'-terminal phosphate cyclase insert" evidence="12">
    <location>
        <begin position="188"/>
        <end position="289"/>
    </location>
</feature>
<keyword evidence="4" id="KW-0436">Ligase</keyword>
<dbReference type="AlphaFoldDB" id="A0AAE0S130"/>
<reference evidence="13" key="2">
    <citation type="journal article" date="2021" name="Genome Biol. Evol.">
        <title>Developing a high-quality reference genome for a parasitic bivalve with doubly uniparental inheritance (Bivalvia: Unionida).</title>
        <authorList>
            <person name="Smith C.H."/>
        </authorList>
    </citation>
    <scope>NUCLEOTIDE SEQUENCE</scope>
    <source>
        <strain evidence="13">CHS0354</strain>
        <tissue evidence="13">Mantle</tissue>
    </source>
</reference>
<dbReference type="PIRSF" id="PIRSF005378">
    <property type="entry name" value="RNA3'_term_phos_cycl_euk"/>
    <property type="match status" value="1"/>
</dbReference>
<dbReference type="GO" id="GO:0005524">
    <property type="term" value="F:ATP binding"/>
    <property type="evidence" value="ECO:0007669"/>
    <property type="project" value="UniProtKB-KW"/>
</dbReference>
<dbReference type="Proteomes" id="UP001195483">
    <property type="component" value="Unassembled WGS sequence"/>
</dbReference>
<reference evidence="13" key="1">
    <citation type="journal article" date="2021" name="Genome Biol. Evol.">
        <title>A High-Quality Reference Genome for a Parasitic Bivalve with Doubly Uniparental Inheritance (Bivalvia: Unionida).</title>
        <authorList>
            <person name="Smith C.H."/>
        </authorList>
    </citation>
    <scope>NUCLEOTIDE SEQUENCE</scope>
    <source>
        <strain evidence="13">CHS0354</strain>
    </source>
</reference>
<dbReference type="PANTHER" id="PTHR11096:SF0">
    <property type="entry name" value="RNA 3'-TERMINAL PHOSPHATE CYCLASE"/>
    <property type="match status" value="1"/>
</dbReference>
<evidence type="ECO:0000256" key="8">
    <source>
        <dbReference type="ARBA" id="ARBA00045867"/>
    </source>
</evidence>
<feature type="binding site" evidence="10">
    <location>
        <begin position="298"/>
        <end position="302"/>
    </location>
    <ligand>
        <name>ATP</name>
        <dbReference type="ChEBI" id="CHEBI:30616"/>
    </ligand>
</feature>
<dbReference type="InterPro" id="IPR017770">
    <property type="entry name" value="RNA3'_term_phos_cyc_type_1"/>
</dbReference>
<evidence type="ECO:0000256" key="9">
    <source>
        <dbReference type="PIRSR" id="PIRSR005378-1"/>
    </source>
</evidence>
<feature type="domain" description="RNA 3'-terminal phosphate cyclase" evidence="11">
    <location>
        <begin position="17"/>
        <end position="342"/>
    </location>
</feature>
<comment type="similarity">
    <text evidence="1">Belongs to the RNA 3'-terminal cyclase family. Type 1 subfamily.</text>
</comment>
<sequence length="364" mass="38870">MAHGGDGSVIEIDGSALEGGGQILRNSVALSCLLGQPIKVNKVRAGRSSPGLRPQHLTGIQLIRDVCQGTLLGDKTGSTEISFSPRKIMAGSYVADTGTAGSICLLMQAAMPCLLGADGPATLQLRGGTNAEMAPQIDFYTMVFKPIAEKFGMKFDCDIRRRGYYPKGGGVVIIKTYPLKIIQPVTMLDRGNVIRIYGRAFVAGVIPIRVSYEMARSAEAVIKESFPDVPIRIEAVKEPEDKAIGNGTGIICVAETDTGCLLSWAVLGKKGIPAEKVGREAGEMLLNQLCHGGCIDDFIQDQVIILMALASGTSQIRCGPISLHTETVIHIARILTKAKFEIKQISASQNIIECTGIGFQNKQL</sequence>
<dbReference type="NCBIfam" id="TIGR03399">
    <property type="entry name" value="RNA_3prim_cycl"/>
    <property type="match status" value="1"/>
</dbReference>
<dbReference type="InterPro" id="IPR013791">
    <property type="entry name" value="RNA3'-term_phos_cycl_insert"/>
</dbReference>
<dbReference type="PANTHER" id="PTHR11096">
    <property type="entry name" value="RNA 3' TERMINAL PHOSPHATE CYCLASE"/>
    <property type="match status" value="1"/>
</dbReference>
<dbReference type="EC" id="6.5.1.4" evidence="2"/>
<keyword evidence="14" id="KW-1185">Reference proteome</keyword>
<dbReference type="InterPro" id="IPR037136">
    <property type="entry name" value="RNA3'_phos_cyclase_dom_sf"/>
</dbReference>
<dbReference type="HAMAP" id="MF_00200">
    <property type="entry name" value="RTC"/>
    <property type="match status" value="1"/>
</dbReference>
<reference evidence="13" key="3">
    <citation type="submission" date="2023-05" db="EMBL/GenBank/DDBJ databases">
        <authorList>
            <person name="Smith C.H."/>
        </authorList>
    </citation>
    <scope>NUCLEOTIDE SEQUENCE</scope>
    <source>
        <strain evidence="13">CHS0354</strain>
        <tissue evidence="13">Mantle</tissue>
    </source>
</reference>
<feature type="binding site" evidence="10">
    <location>
        <position position="108"/>
    </location>
    <ligand>
        <name>ATP</name>
        <dbReference type="ChEBI" id="CHEBI:30616"/>
    </ligand>
</feature>
<evidence type="ECO:0000313" key="14">
    <source>
        <dbReference type="Proteomes" id="UP001195483"/>
    </source>
</evidence>
<organism evidence="13 14">
    <name type="scientific">Potamilus streckersoni</name>
    <dbReference type="NCBI Taxonomy" id="2493646"/>
    <lineage>
        <taxon>Eukaryota</taxon>
        <taxon>Metazoa</taxon>
        <taxon>Spiralia</taxon>
        <taxon>Lophotrochozoa</taxon>
        <taxon>Mollusca</taxon>
        <taxon>Bivalvia</taxon>
        <taxon>Autobranchia</taxon>
        <taxon>Heteroconchia</taxon>
        <taxon>Palaeoheterodonta</taxon>
        <taxon>Unionida</taxon>
        <taxon>Unionoidea</taxon>
        <taxon>Unionidae</taxon>
        <taxon>Ambleminae</taxon>
        <taxon>Lampsilini</taxon>
        <taxon>Potamilus</taxon>
    </lineage>
</organism>
<comment type="function">
    <text evidence="8">Catalyzes the conversion of 3'-phosphate to a 2',3'-cyclic phosphodiester at the end of RNA. The mechanism of action of the enzyme occurs in 3 steps: (A) adenylation of the enzyme by ATP; (B) transfer of adenylate to an RNA-N3'P to produce RNA-N3'PP5'A; (C) and attack of the adjacent 2'-hydroxyl on the 3'-phosphorus in the diester linkage to produce the cyclic end product. Likely functions in some aspects of cellular RNA processing. Function plays an important role in regulating axon regeneration by inhibiting central nervous system (CNS) axon regeneration following optic nerve injury.</text>
</comment>
<dbReference type="GO" id="GO:0005634">
    <property type="term" value="C:nucleus"/>
    <property type="evidence" value="ECO:0007669"/>
    <property type="project" value="TreeGrafter"/>
</dbReference>
<evidence type="ECO:0000256" key="4">
    <source>
        <dbReference type="ARBA" id="ARBA00022598"/>
    </source>
</evidence>